<organism evidence="16 17">
    <name type="scientific">Dyadobacter flavalbus</name>
    <dbReference type="NCBI Taxonomy" id="2579942"/>
    <lineage>
        <taxon>Bacteria</taxon>
        <taxon>Pseudomonadati</taxon>
        <taxon>Bacteroidota</taxon>
        <taxon>Cytophagia</taxon>
        <taxon>Cytophagales</taxon>
        <taxon>Spirosomataceae</taxon>
        <taxon>Dyadobacter</taxon>
    </lineage>
</organism>
<dbReference type="SUPFAM" id="SSF56935">
    <property type="entry name" value="Porins"/>
    <property type="match status" value="1"/>
</dbReference>
<dbReference type="Gene3D" id="2.60.40.1120">
    <property type="entry name" value="Carboxypeptidase-like, regulatory domain"/>
    <property type="match status" value="1"/>
</dbReference>
<evidence type="ECO:0000256" key="13">
    <source>
        <dbReference type="RuleBase" id="RU003357"/>
    </source>
</evidence>
<keyword evidence="6" id="KW-0732">Signal</keyword>
<evidence type="ECO:0000256" key="6">
    <source>
        <dbReference type="ARBA" id="ARBA00022729"/>
    </source>
</evidence>
<evidence type="ECO:0000256" key="1">
    <source>
        <dbReference type="ARBA" id="ARBA00004571"/>
    </source>
</evidence>
<evidence type="ECO:0000259" key="15">
    <source>
        <dbReference type="Pfam" id="PF07715"/>
    </source>
</evidence>
<dbReference type="InterPro" id="IPR012910">
    <property type="entry name" value="Plug_dom"/>
</dbReference>
<dbReference type="CDD" id="cd01347">
    <property type="entry name" value="ligand_gated_channel"/>
    <property type="match status" value="1"/>
</dbReference>
<gene>
    <name evidence="16" type="ORF">FEM33_09970</name>
</gene>
<feature type="domain" description="TonB-dependent receptor plug" evidence="15">
    <location>
        <begin position="130"/>
        <end position="229"/>
    </location>
</feature>
<dbReference type="GO" id="GO:0009279">
    <property type="term" value="C:cell outer membrane"/>
    <property type="evidence" value="ECO:0007669"/>
    <property type="project" value="UniProtKB-SubCell"/>
</dbReference>
<evidence type="ECO:0000313" key="17">
    <source>
        <dbReference type="Proteomes" id="UP000323994"/>
    </source>
</evidence>
<keyword evidence="11 12" id="KW-0998">Cell outer membrane</keyword>
<keyword evidence="8" id="KW-0406">Ion transport</keyword>
<evidence type="ECO:0000256" key="3">
    <source>
        <dbReference type="ARBA" id="ARBA00022452"/>
    </source>
</evidence>
<keyword evidence="5 12" id="KW-0812">Transmembrane</keyword>
<evidence type="ECO:0000256" key="7">
    <source>
        <dbReference type="ARBA" id="ARBA00023004"/>
    </source>
</evidence>
<keyword evidence="10 12" id="KW-0472">Membrane</keyword>
<evidence type="ECO:0000256" key="9">
    <source>
        <dbReference type="ARBA" id="ARBA00023077"/>
    </source>
</evidence>
<dbReference type="PANTHER" id="PTHR32552:SF68">
    <property type="entry name" value="FERRICHROME OUTER MEMBRANE TRANSPORTER_PHAGE RECEPTOR"/>
    <property type="match status" value="1"/>
</dbReference>
<comment type="subcellular location">
    <subcellularLocation>
        <location evidence="1 12">Cell outer membrane</location>
        <topology evidence="1 12">Multi-pass membrane protein</topology>
    </subcellularLocation>
</comment>
<evidence type="ECO:0000256" key="12">
    <source>
        <dbReference type="PROSITE-ProRule" id="PRU01360"/>
    </source>
</evidence>
<evidence type="ECO:0000256" key="2">
    <source>
        <dbReference type="ARBA" id="ARBA00022448"/>
    </source>
</evidence>
<dbReference type="EMBL" id="VBSN01000029">
    <property type="protein sequence ID" value="KAA6439889.1"/>
    <property type="molecule type" value="Genomic_DNA"/>
</dbReference>
<dbReference type="OrthoDB" id="9758472at2"/>
<evidence type="ECO:0000256" key="8">
    <source>
        <dbReference type="ARBA" id="ARBA00023065"/>
    </source>
</evidence>
<evidence type="ECO:0000259" key="14">
    <source>
        <dbReference type="Pfam" id="PF00593"/>
    </source>
</evidence>
<sequence length="786" mass="87417">MKIRILLLLAVFGVTKSFSQFTIKGKVTDSGSKLPITDASIISSKSTGTRSNSNGLFELQSNEKIGEIRVSSLGYATQVVEITNSNQFIEVLLVESAGQELGEVNITSKYYKEYNLNTVSSALRLQSPLINLSQNIQEVGSELIYDQAVFNMTDGVSRNVSGVVRQEVSNNLGPFMFMRGGLVSTLRNGIDLTPIYRGPVPEDAAIIDRVEFIKGPSGFMNNIGDPAGTFNVMTKQPTGKPHYTINAMLGNWDFYRVSADLDGLLDKKGKVQYRFNVMGMASNSFVKTDFNKRLLVAPVIKYVASDKTTVSAEYMYQQFSYAMMSPIVMTPVGFGTLPNDFTINEKSLDPYNVSDHTGFVTFNHAFNKNWSVTARGAFMRNQKEGIYMWVTGANSANPNILLRNPKYDLDQATVFSQQAFVNGKLRTGAIDHQILAGVDLNQKKFTADSYVSYDTQTNDNGTLILTYYPLDITNPVHGAQIPDYQTPGGIHNGNTSQKIHYYSVYAMDELVFFQNKLRLTLGARFTSVKTNNMVLKVETGSEDQKVTPRIGLSYSLKPDFSVYALYDRTIVPQTGATSTGGVIKPLTGVNNEIGVKKNWFDNRWNTTLAVYKIKRSNIVSSDPDNPSYRIQVGETSSQGIDVDVKGEIARGLNVVVNYAFSDAEVEHDVNTALIGQRTPMYVKHIQNTWLNYELPSNILNGVSVSLGYQYQAGRGERYVTAAPQPVPDFFRLDAGTGYRIKKMKINLIINNLLNKHLIATPWYRGNLYYWVPQASINGRLSVSYSF</sequence>
<dbReference type="InterPro" id="IPR039426">
    <property type="entry name" value="TonB-dep_rcpt-like"/>
</dbReference>
<dbReference type="Gene3D" id="2.170.130.10">
    <property type="entry name" value="TonB-dependent receptor, plug domain"/>
    <property type="match status" value="1"/>
</dbReference>
<dbReference type="InterPro" id="IPR036942">
    <property type="entry name" value="Beta-barrel_TonB_sf"/>
</dbReference>
<evidence type="ECO:0000256" key="4">
    <source>
        <dbReference type="ARBA" id="ARBA00022496"/>
    </source>
</evidence>
<evidence type="ECO:0000256" key="10">
    <source>
        <dbReference type="ARBA" id="ARBA00023136"/>
    </source>
</evidence>
<dbReference type="SUPFAM" id="SSF49464">
    <property type="entry name" value="Carboxypeptidase regulatory domain-like"/>
    <property type="match status" value="1"/>
</dbReference>
<dbReference type="Pfam" id="PF07715">
    <property type="entry name" value="Plug"/>
    <property type="match status" value="1"/>
</dbReference>
<feature type="domain" description="TonB-dependent receptor-like beta-barrel" evidence="14">
    <location>
        <begin position="347"/>
        <end position="752"/>
    </location>
</feature>
<comment type="similarity">
    <text evidence="12 13">Belongs to the TonB-dependent receptor family.</text>
</comment>
<accession>A0A5M8QUR9</accession>
<dbReference type="Pfam" id="PF13715">
    <property type="entry name" value="CarbopepD_reg_2"/>
    <property type="match status" value="1"/>
</dbReference>
<dbReference type="Gene3D" id="2.40.170.20">
    <property type="entry name" value="TonB-dependent receptor, beta-barrel domain"/>
    <property type="match status" value="1"/>
</dbReference>
<keyword evidence="16" id="KW-0675">Receptor</keyword>
<keyword evidence="2 12" id="KW-0813">Transport</keyword>
<dbReference type="PANTHER" id="PTHR32552">
    <property type="entry name" value="FERRICHROME IRON RECEPTOR-RELATED"/>
    <property type="match status" value="1"/>
</dbReference>
<comment type="caution">
    <text evidence="16">The sequence shown here is derived from an EMBL/GenBank/DDBJ whole genome shotgun (WGS) entry which is preliminary data.</text>
</comment>
<dbReference type="RefSeq" id="WP_139011923.1">
    <property type="nucleotide sequence ID" value="NZ_VBSN01000029.1"/>
</dbReference>
<dbReference type="InterPro" id="IPR037066">
    <property type="entry name" value="Plug_dom_sf"/>
</dbReference>
<protein>
    <submittedName>
        <fullName evidence="16">TonB-dependent receptor</fullName>
    </submittedName>
</protein>
<keyword evidence="9 13" id="KW-0798">TonB box</keyword>
<dbReference type="Proteomes" id="UP000323994">
    <property type="component" value="Unassembled WGS sequence"/>
</dbReference>
<dbReference type="PROSITE" id="PS52016">
    <property type="entry name" value="TONB_DEPENDENT_REC_3"/>
    <property type="match status" value="1"/>
</dbReference>
<dbReference type="InterPro" id="IPR000531">
    <property type="entry name" value="Beta-barrel_TonB"/>
</dbReference>
<evidence type="ECO:0000313" key="16">
    <source>
        <dbReference type="EMBL" id="KAA6439889.1"/>
    </source>
</evidence>
<dbReference type="InterPro" id="IPR008969">
    <property type="entry name" value="CarboxyPept-like_regulatory"/>
</dbReference>
<dbReference type="GO" id="GO:0015344">
    <property type="term" value="F:siderophore uptake transmembrane transporter activity"/>
    <property type="evidence" value="ECO:0007669"/>
    <property type="project" value="TreeGrafter"/>
</dbReference>
<keyword evidence="7" id="KW-0408">Iron</keyword>
<name>A0A5M8QUR9_9BACT</name>
<evidence type="ECO:0000256" key="5">
    <source>
        <dbReference type="ARBA" id="ARBA00022692"/>
    </source>
</evidence>
<evidence type="ECO:0000256" key="11">
    <source>
        <dbReference type="ARBA" id="ARBA00023237"/>
    </source>
</evidence>
<dbReference type="AlphaFoldDB" id="A0A5M8QUR9"/>
<keyword evidence="3 12" id="KW-1134">Transmembrane beta strand</keyword>
<reference evidence="16 17" key="1">
    <citation type="submission" date="2019-05" db="EMBL/GenBank/DDBJ databases">
        <authorList>
            <person name="Qu J.-H."/>
        </authorList>
    </citation>
    <scope>NUCLEOTIDE SEQUENCE [LARGE SCALE GENOMIC DNA]</scope>
    <source>
        <strain evidence="16 17">NS28</strain>
    </source>
</reference>
<dbReference type="Pfam" id="PF00593">
    <property type="entry name" value="TonB_dep_Rec_b-barrel"/>
    <property type="match status" value="1"/>
</dbReference>
<keyword evidence="17" id="KW-1185">Reference proteome</keyword>
<proteinExistence type="inferred from homology"/>
<keyword evidence="4" id="KW-0410">Iron transport</keyword>